<gene>
    <name evidence="12" type="ORF">SAMN04488123_10357</name>
</gene>
<evidence type="ECO:0000256" key="4">
    <source>
        <dbReference type="ARBA" id="ARBA00022832"/>
    </source>
</evidence>
<dbReference type="CDD" id="cd05372">
    <property type="entry name" value="ENR_SDR"/>
    <property type="match status" value="1"/>
</dbReference>
<reference evidence="12 13" key="1">
    <citation type="submission" date="2016-10" db="EMBL/GenBank/DDBJ databases">
        <authorList>
            <person name="de Groot N.N."/>
        </authorList>
    </citation>
    <scope>NUCLEOTIDE SEQUENCE [LARGE SCALE GENOMIC DNA]</scope>
    <source>
        <strain evidence="12 13">DSM 21771</strain>
    </source>
</reference>
<evidence type="ECO:0000256" key="9">
    <source>
        <dbReference type="PIRSR" id="PIRSR000094-1"/>
    </source>
</evidence>
<dbReference type="PANTHER" id="PTHR43159:SF2">
    <property type="entry name" value="ENOYL-[ACYL-CARRIER-PROTEIN] REDUCTASE [NADH], CHLOROPLASTIC"/>
    <property type="match status" value="1"/>
</dbReference>
<feature type="binding site" evidence="11">
    <location>
        <begin position="195"/>
        <end position="199"/>
    </location>
    <ligand>
        <name>NAD(+)</name>
        <dbReference type="ChEBI" id="CHEBI:57540"/>
    </ligand>
</feature>
<comment type="similarity">
    <text evidence="2 8">Belongs to the short-chain dehydrogenases/reductases (SDR) family. FabI subfamily.</text>
</comment>
<evidence type="ECO:0000256" key="7">
    <source>
        <dbReference type="ARBA" id="ARBA00023160"/>
    </source>
</evidence>
<keyword evidence="5 8" id="KW-0560">Oxidoreductase</keyword>
<evidence type="ECO:0000313" key="13">
    <source>
        <dbReference type="Proteomes" id="UP000198853"/>
    </source>
</evidence>
<dbReference type="OrthoDB" id="9803628at2"/>
<keyword evidence="6" id="KW-0443">Lipid metabolism</keyword>
<dbReference type="GO" id="GO:0006633">
    <property type="term" value="P:fatty acid biosynthetic process"/>
    <property type="evidence" value="ECO:0007669"/>
    <property type="project" value="UniProtKB-KW"/>
</dbReference>
<protein>
    <recommendedName>
        <fullName evidence="8">Enoyl-[acyl-carrier-protein] reductase [NADH]</fullName>
        <ecNumber evidence="8">1.3.1.9</ecNumber>
    </recommendedName>
</protein>
<feature type="binding site" evidence="11">
    <location>
        <begin position="20"/>
        <end position="21"/>
    </location>
    <ligand>
        <name>NAD(+)</name>
        <dbReference type="ChEBI" id="CHEBI:57540"/>
    </ligand>
</feature>
<dbReference type="PIRSF" id="PIRSF000094">
    <property type="entry name" value="Enoyl-ACP_rdct"/>
    <property type="match status" value="1"/>
</dbReference>
<comment type="pathway">
    <text evidence="1">Lipid metabolism; fatty acid biosynthesis.</text>
</comment>
<name>A0A1G8LF48_9BACI</name>
<evidence type="ECO:0000256" key="6">
    <source>
        <dbReference type="ARBA" id="ARBA00023098"/>
    </source>
</evidence>
<dbReference type="Pfam" id="PF13561">
    <property type="entry name" value="adh_short_C2"/>
    <property type="match status" value="1"/>
</dbReference>
<evidence type="ECO:0000256" key="5">
    <source>
        <dbReference type="ARBA" id="ARBA00023002"/>
    </source>
</evidence>
<feature type="binding site" evidence="11">
    <location>
        <position position="14"/>
    </location>
    <ligand>
        <name>NAD(+)</name>
        <dbReference type="ChEBI" id="CHEBI:57540"/>
    </ligand>
</feature>
<dbReference type="Gene3D" id="1.10.8.400">
    <property type="entry name" value="Enoyl acyl carrier protein reductase"/>
    <property type="match status" value="1"/>
</dbReference>
<evidence type="ECO:0000313" key="12">
    <source>
        <dbReference type="EMBL" id="SDI54281.1"/>
    </source>
</evidence>
<evidence type="ECO:0000256" key="11">
    <source>
        <dbReference type="PIRSR" id="PIRSR000094-3"/>
    </source>
</evidence>
<feature type="binding site" evidence="11">
    <location>
        <position position="94"/>
    </location>
    <ligand>
        <name>NAD(+)</name>
        <dbReference type="ChEBI" id="CHEBI:57540"/>
    </ligand>
</feature>
<keyword evidence="7 8" id="KW-0275">Fatty acid biosynthesis</keyword>
<dbReference type="GO" id="GO:0004318">
    <property type="term" value="F:enoyl-[acyl-carrier-protein] reductase (NADH) activity"/>
    <property type="evidence" value="ECO:0007669"/>
    <property type="project" value="UniProtKB-EC"/>
</dbReference>
<dbReference type="InterPro" id="IPR002347">
    <property type="entry name" value="SDR_fam"/>
</dbReference>
<feature type="active site" description="Proton acceptor" evidence="9">
    <location>
        <position position="149"/>
    </location>
</feature>
<dbReference type="PRINTS" id="PR00081">
    <property type="entry name" value="GDHRDH"/>
</dbReference>
<keyword evidence="8 11" id="KW-0520">NAD</keyword>
<accession>A0A1G8LF48</accession>
<keyword evidence="4" id="KW-0276">Fatty acid metabolism</keyword>
<sequence length="260" mass="27997">MSLSLEGRTYVVMGVANKRSIAWGISRSLAHAGARIVFTYGAERSGKNVQELADTLETETFVYQCDITSDEEIEATFRKIKEEVGTIHGLAHCIAFAKTEDLAGTFVDTSRDGFAMAHDISAYSLTAVAHTLQKHEMMTEGGSIITLSYLGGEKVVKNYNVMGVAKAALEASVRYLANDLGPYNIRVNTISAGPIRTLSAKGVSGFNTVLNEIKEKAPLRRTVSQAEVGDTALFLLSDLSRGMTGEILHVDGGYHIVGMG</sequence>
<keyword evidence="13" id="KW-1185">Reference proteome</keyword>
<dbReference type="Proteomes" id="UP000198853">
    <property type="component" value="Unassembled WGS sequence"/>
</dbReference>
<feature type="active site" description="Proton acceptor" evidence="9">
    <location>
        <position position="159"/>
    </location>
</feature>
<dbReference type="PANTHER" id="PTHR43159">
    <property type="entry name" value="ENOYL-[ACYL-CARRIER-PROTEIN] REDUCTASE"/>
    <property type="match status" value="1"/>
</dbReference>
<dbReference type="EMBL" id="FNEN01000003">
    <property type="protein sequence ID" value="SDI54281.1"/>
    <property type="molecule type" value="Genomic_DNA"/>
</dbReference>
<dbReference type="SUPFAM" id="SSF51735">
    <property type="entry name" value="NAD(P)-binding Rossmann-fold domains"/>
    <property type="match status" value="1"/>
</dbReference>
<feature type="binding site" evidence="10">
    <location>
        <position position="97"/>
    </location>
    <ligand>
        <name>substrate</name>
    </ligand>
</feature>
<dbReference type="InterPro" id="IPR014358">
    <property type="entry name" value="Enoyl-ACP_Rdtase_NADH"/>
</dbReference>
<evidence type="ECO:0000256" key="8">
    <source>
        <dbReference type="PIRNR" id="PIRNR000094"/>
    </source>
</evidence>
<evidence type="ECO:0000256" key="10">
    <source>
        <dbReference type="PIRSR" id="PIRSR000094-2"/>
    </source>
</evidence>
<dbReference type="InterPro" id="IPR036291">
    <property type="entry name" value="NAD(P)-bd_dom_sf"/>
</dbReference>
<dbReference type="FunFam" id="1.10.8.400:FF:000001">
    <property type="entry name" value="Enoyl-[acyl-carrier-protein] reductase [NADH]"/>
    <property type="match status" value="1"/>
</dbReference>
<feature type="binding site" evidence="11">
    <location>
        <position position="166"/>
    </location>
    <ligand>
        <name>NAD(+)</name>
        <dbReference type="ChEBI" id="CHEBI:57540"/>
    </ligand>
</feature>
<dbReference type="AlphaFoldDB" id="A0A1G8LF48"/>
<organism evidence="12 13">
    <name type="scientific">Natribacillus halophilus</name>
    <dbReference type="NCBI Taxonomy" id="549003"/>
    <lineage>
        <taxon>Bacteria</taxon>
        <taxon>Bacillati</taxon>
        <taxon>Bacillota</taxon>
        <taxon>Bacilli</taxon>
        <taxon>Bacillales</taxon>
        <taxon>Bacillaceae</taxon>
        <taxon>Natribacillus</taxon>
    </lineage>
</organism>
<dbReference type="Gene3D" id="3.40.50.720">
    <property type="entry name" value="NAD(P)-binding Rossmann-like Domain"/>
    <property type="match status" value="1"/>
</dbReference>
<dbReference type="RefSeq" id="WP_090396515.1">
    <property type="nucleotide sequence ID" value="NZ_FNEN01000003.1"/>
</dbReference>
<evidence type="ECO:0000256" key="3">
    <source>
        <dbReference type="ARBA" id="ARBA00022516"/>
    </source>
</evidence>
<proteinExistence type="inferred from homology"/>
<dbReference type="NCBIfam" id="NF006369">
    <property type="entry name" value="PRK08594.1"/>
    <property type="match status" value="1"/>
</dbReference>
<keyword evidence="3 8" id="KW-0444">Lipid biosynthesis</keyword>
<evidence type="ECO:0000256" key="1">
    <source>
        <dbReference type="ARBA" id="ARBA00005194"/>
    </source>
</evidence>
<evidence type="ECO:0000256" key="2">
    <source>
        <dbReference type="ARBA" id="ARBA00009233"/>
    </source>
</evidence>
<comment type="catalytic activity">
    <reaction evidence="8">
        <text>a 2,3-saturated acyl-[ACP] + NAD(+) = a (2E)-enoyl-[ACP] + NADH + H(+)</text>
        <dbReference type="Rhea" id="RHEA:10240"/>
        <dbReference type="Rhea" id="RHEA-COMP:9925"/>
        <dbReference type="Rhea" id="RHEA-COMP:9926"/>
        <dbReference type="ChEBI" id="CHEBI:15378"/>
        <dbReference type="ChEBI" id="CHEBI:57540"/>
        <dbReference type="ChEBI" id="CHEBI:57945"/>
        <dbReference type="ChEBI" id="CHEBI:78784"/>
        <dbReference type="ChEBI" id="CHEBI:78785"/>
        <dbReference type="EC" id="1.3.1.9"/>
    </reaction>
</comment>
<dbReference type="EC" id="1.3.1.9" evidence="8"/>